<gene>
    <name evidence="5" type="ORF">COU95_03385</name>
</gene>
<dbReference type="Pfam" id="PF03033">
    <property type="entry name" value="Glyco_transf_28"/>
    <property type="match status" value="1"/>
</dbReference>
<dbReference type="GO" id="GO:1901137">
    <property type="term" value="P:carbohydrate derivative biosynthetic process"/>
    <property type="evidence" value="ECO:0007669"/>
    <property type="project" value="UniProtKB-ARBA"/>
</dbReference>
<reference evidence="6" key="1">
    <citation type="submission" date="2017-09" db="EMBL/GenBank/DDBJ databases">
        <title>Depth-based differentiation of microbial function through sediment-hosted aquifers and enrichment of novel symbionts in the deep terrestrial subsurface.</title>
        <authorList>
            <person name="Probst A.J."/>
            <person name="Ladd B."/>
            <person name="Jarett J.K."/>
            <person name="Geller-Mcgrath D.E."/>
            <person name="Sieber C.M.K."/>
            <person name="Emerson J.B."/>
            <person name="Anantharaman K."/>
            <person name="Thomas B.C."/>
            <person name="Malmstrom R."/>
            <person name="Stieglmeier M."/>
            <person name="Klingl A."/>
            <person name="Woyke T."/>
            <person name="Ryan C.M."/>
            <person name="Banfield J.F."/>
        </authorList>
    </citation>
    <scope>NUCLEOTIDE SEQUENCE [LARGE SCALE GENOMIC DNA]</scope>
</reference>
<evidence type="ECO:0000256" key="1">
    <source>
        <dbReference type="ARBA" id="ARBA00022676"/>
    </source>
</evidence>
<evidence type="ECO:0000313" key="5">
    <source>
        <dbReference type="EMBL" id="PJE67244.1"/>
    </source>
</evidence>
<evidence type="ECO:0000259" key="4">
    <source>
        <dbReference type="Pfam" id="PF04101"/>
    </source>
</evidence>
<feature type="domain" description="Glycosyl transferase family 28 C-terminal" evidence="4">
    <location>
        <begin position="189"/>
        <end position="228"/>
    </location>
</feature>
<sequence length="229" mass="25496">MKKRIVITGGHLAPAMAVISELKKEGGWQIYYFGRKYSLEGKTVLSVESKIVPSLGIKFIPITTGRLQRQFTRYTILSLAKIPVGFLQSLYHLLKIKPQVICSFGGYVSVPVVIVGFILRIPILTHEQTLVFGLASKINSFFASKIAVSFPESLKYFPKNKVVLTGNPIREEIFSVQHSAFSVQSGLPIIYVTGGNQGARIINRAVLEILPKLLEKYVVIHQCGDLDYE</sequence>
<comment type="caution">
    <text evidence="5">The sequence shown here is derived from an EMBL/GenBank/DDBJ whole genome shotgun (WGS) entry which is preliminary data.</text>
</comment>
<keyword evidence="1 5" id="KW-0328">Glycosyltransferase</keyword>
<feature type="domain" description="Glycosyltransferase family 28 N-terminal" evidence="3">
    <location>
        <begin position="8"/>
        <end position="147"/>
    </location>
</feature>
<dbReference type="AlphaFoldDB" id="A0A2M8L2S3"/>
<evidence type="ECO:0000259" key="3">
    <source>
        <dbReference type="Pfam" id="PF03033"/>
    </source>
</evidence>
<dbReference type="PANTHER" id="PTHR21015:SF22">
    <property type="entry name" value="GLYCOSYLTRANSFERASE"/>
    <property type="match status" value="1"/>
</dbReference>
<dbReference type="CDD" id="cd03785">
    <property type="entry name" value="GT28_MurG"/>
    <property type="match status" value="1"/>
</dbReference>
<dbReference type="Proteomes" id="UP000231474">
    <property type="component" value="Unassembled WGS sequence"/>
</dbReference>
<keyword evidence="2 5" id="KW-0808">Transferase</keyword>
<dbReference type="InterPro" id="IPR007235">
    <property type="entry name" value="Glyco_trans_28_C"/>
</dbReference>
<dbReference type="GO" id="GO:0016758">
    <property type="term" value="F:hexosyltransferase activity"/>
    <property type="evidence" value="ECO:0007669"/>
    <property type="project" value="InterPro"/>
</dbReference>
<evidence type="ECO:0000256" key="2">
    <source>
        <dbReference type="ARBA" id="ARBA00022679"/>
    </source>
</evidence>
<name>A0A2M8L2S3_9BACT</name>
<dbReference type="Pfam" id="PF04101">
    <property type="entry name" value="Glyco_tran_28_C"/>
    <property type="match status" value="1"/>
</dbReference>
<feature type="non-terminal residue" evidence="5">
    <location>
        <position position="229"/>
    </location>
</feature>
<dbReference type="EC" id="2.4.1.227" evidence="5"/>
<accession>A0A2M8L2S3</accession>
<dbReference type="InterPro" id="IPR004276">
    <property type="entry name" value="GlycoTrans_28_N"/>
</dbReference>
<dbReference type="GO" id="GO:0005975">
    <property type="term" value="P:carbohydrate metabolic process"/>
    <property type="evidence" value="ECO:0007669"/>
    <property type="project" value="InterPro"/>
</dbReference>
<dbReference type="Gene3D" id="3.40.50.2000">
    <property type="entry name" value="Glycogen Phosphorylase B"/>
    <property type="match status" value="1"/>
</dbReference>
<dbReference type="EMBL" id="PFEK01000066">
    <property type="protein sequence ID" value="PJE67244.1"/>
    <property type="molecule type" value="Genomic_DNA"/>
</dbReference>
<evidence type="ECO:0000313" key="6">
    <source>
        <dbReference type="Proteomes" id="UP000231474"/>
    </source>
</evidence>
<dbReference type="PANTHER" id="PTHR21015">
    <property type="entry name" value="UDP-N-ACETYLGLUCOSAMINE--N-ACETYLMURAMYL-(PENTAPEPTIDE) PYROPHOSPHORYL-UNDECAPRENOL N-ACETYLGLUCOSAMINE TRANSFERASE 1"/>
    <property type="match status" value="1"/>
</dbReference>
<protein>
    <submittedName>
        <fullName evidence="5">UDP-N-acetylglucosamine--N-acetylmuramyl-(Pentapeptide) pyrophosphoryl-undecaprenol N-acetylglucosamine transferase</fullName>
        <ecNumber evidence="5">2.4.1.227</ecNumber>
    </submittedName>
</protein>
<dbReference type="SUPFAM" id="SSF53756">
    <property type="entry name" value="UDP-Glycosyltransferase/glycogen phosphorylase"/>
    <property type="match status" value="1"/>
</dbReference>
<proteinExistence type="predicted"/>
<organism evidence="5 6">
    <name type="scientific">Candidatus Shapirobacteria bacterium CG10_big_fil_rev_8_21_14_0_10_40_9</name>
    <dbReference type="NCBI Taxonomy" id="1974888"/>
    <lineage>
        <taxon>Bacteria</taxon>
        <taxon>Candidatus Shapironibacteriota</taxon>
    </lineage>
</organism>